<dbReference type="GO" id="GO:0000302">
    <property type="term" value="P:response to reactive oxygen species"/>
    <property type="evidence" value="ECO:0007669"/>
    <property type="project" value="TreeGrafter"/>
</dbReference>
<dbReference type="Gene3D" id="1.10.520.10">
    <property type="match status" value="1"/>
</dbReference>
<dbReference type="InterPro" id="IPR002016">
    <property type="entry name" value="Haem_peroxidase"/>
</dbReference>
<comment type="similarity">
    <text evidence="2">Belongs to the peroxidase family.</text>
</comment>
<dbReference type="PANTHER" id="PTHR31356">
    <property type="entry name" value="THYLAKOID LUMENAL 29 KDA PROTEIN, CHLOROPLASTIC-RELATED"/>
    <property type="match status" value="1"/>
</dbReference>
<dbReference type="PANTHER" id="PTHR31356:SF34">
    <property type="entry name" value="THYLAKOID LUMENAL 29 KDA PROTEIN, CHLOROPLASTIC"/>
    <property type="match status" value="1"/>
</dbReference>
<protein>
    <recommendedName>
        <fullName evidence="3">Plant heme peroxidase family profile domain-containing protein</fullName>
    </recommendedName>
</protein>
<sequence>MSGGTFQNTAWPHREPSVVLQFASSHASAALPIACFVPLTPPPPFWLRRARLHRAPLHALHACLSTPRYTRRQLLQYLVVGTGIGSLLRTPAPTSAFVDFDVNRYGDKEIRVSTLNRLKQNLRNVLSERPWHLEHLLRLALADALTYDQRTDVGGSSGTVRSLLGLLRSADGGTAAATPPDGVDAEGAQGISEALQALGTIRRYVQDTSWADTIAFGGSVALEVTGGPRMKVQNGREDAGAEQRQAVLQALHGYAPYWRFLTWATGDAGGASPLTVHDIRALLRRSGLASDDDSAATACVLVVGALGELCRIQDTLLSAAAEPSSGSGTEDADDDAFDPTAAAVTYGKVRRRGLSSGDGSGRADRGRPVAVNTSTRSLTLGSERFRNTYLKALRQRARNGDALTPLESSLAADTACAAALDRLAGAASREFENRFAALLERATLLGARYSRVDVRL</sequence>
<feature type="domain" description="Plant heme peroxidase family profile" evidence="3">
    <location>
        <begin position="120"/>
        <end position="423"/>
    </location>
</feature>
<name>A0AAV9J2N5_CYACA</name>
<dbReference type="AlphaFoldDB" id="A0AAV9J2N5"/>
<proteinExistence type="inferred from homology"/>
<evidence type="ECO:0000313" key="5">
    <source>
        <dbReference type="Proteomes" id="UP001301350"/>
    </source>
</evidence>
<organism evidence="4 5">
    <name type="scientific">Cyanidium caldarium</name>
    <name type="common">Red alga</name>
    <dbReference type="NCBI Taxonomy" id="2771"/>
    <lineage>
        <taxon>Eukaryota</taxon>
        <taxon>Rhodophyta</taxon>
        <taxon>Bangiophyceae</taxon>
        <taxon>Cyanidiales</taxon>
        <taxon>Cyanidiaceae</taxon>
        <taxon>Cyanidium</taxon>
    </lineage>
</organism>
<dbReference type="EMBL" id="JANCYW010000020">
    <property type="protein sequence ID" value="KAK4538827.1"/>
    <property type="molecule type" value="Genomic_DNA"/>
</dbReference>
<keyword evidence="5" id="KW-1185">Reference proteome</keyword>
<dbReference type="InterPro" id="IPR044831">
    <property type="entry name" value="Ccp1-like"/>
</dbReference>
<evidence type="ECO:0000259" key="3">
    <source>
        <dbReference type="Pfam" id="PF00141"/>
    </source>
</evidence>
<accession>A0AAV9J2N5</accession>
<keyword evidence="1" id="KW-0560">Oxidoreductase</keyword>
<dbReference type="InterPro" id="IPR010255">
    <property type="entry name" value="Haem_peroxidase_sf"/>
</dbReference>
<evidence type="ECO:0000256" key="2">
    <source>
        <dbReference type="RuleBase" id="RU004241"/>
    </source>
</evidence>
<dbReference type="GO" id="GO:0020037">
    <property type="term" value="F:heme binding"/>
    <property type="evidence" value="ECO:0007669"/>
    <property type="project" value="InterPro"/>
</dbReference>
<comment type="caution">
    <text evidence="4">The sequence shown here is derived from an EMBL/GenBank/DDBJ whole genome shotgun (WGS) entry which is preliminary data.</text>
</comment>
<dbReference type="GO" id="GO:0004601">
    <property type="term" value="F:peroxidase activity"/>
    <property type="evidence" value="ECO:0007669"/>
    <property type="project" value="InterPro"/>
</dbReference>
<dbReference type="GO" id="GO:0034599">
    <property type="term" value="P:cellular response to oxidative stress"/>
    <property type="evidence" value="ECO:0007669"/>
    <property type="project" value="InterPro"/>
</dbReference>
<dbReference type="GO" id="GO:0042744">
    <property type="term" value="P:hydrogen peroxide catabolic process"/>
    <property type="evidence" value="ECO:0007669"/>
    <property type="project" value="TreeGrafter"/>
</dbReference>
<evidence type="ECO:0000313" key="4">
    <source>
        <dbReference type="EMBL" id="KAK4538827.1"/>
    </source>
</evidence>
<dbReference type="SUPFAM" id="SSF48113">
    <property type="entry name" value="Heme-dependent peroxidases"/>
    <property type="match status" value="1"/>
</dbReference>
<evidence type="ECO:0000256" key="1">
    <source>
        <dbReference type="ARBA" id="ARBA00023002"/>
    </source>
</evidence>
<reference evidence="4 5" key="1">
    <citation type="submission" date="2022-07" db="EMBL/GenBank/DDBJ databases">
        <title>Genome-wide signatures of adaptation to extreme environments.</title>
        <authorList>
            <person name="Cho C.H."/>
            <person name="Yoon H.S."/>
        </authorList>
    </citation>
    <scope>NUCLEOTIDE SEQUENCE [LARGE SCALE GENOMIC DNA]</scope>
    <source>
        <strain evidence="4 5">DBV 063 E5</strain>
    </source>
</reference>
<dbReference type="Pfam" id="PF00141">
    <property type="entry name" value="peroxidase"/>
    <property type="match status" value="1"/>
</dbReference>
<gene>
    <name evidence="4" type="ORF">CDCA_CDCA20G4852</name>
</gene>
<dbReference type="Proteomes" id="UP001301350">
    <property type="component" value="Unassembled WGS sequence"/>
</dbReference>